<dbReference type="Proteomes" id="UP000589716">
    <property type="component" value="Unassembled WGS sequence"/>
</dbReference>
<protein>
    <submittedName>
        <fullName evidence="3">Type II toxin-antitoxin system RelB/DinJ family antitoxin</fullName>
    </submittedName>
</protein>
<dbReference type="GO" id="GO:0044010">
    <property type="term" value="P:single-species biofilm formation"/>
    <property type="evidence" value="ECO:0007669"/>
    <property type="project" value="InterPro"/>
</dbReference>
<evidence type="ECO:0000313" key="3">
    <source>
        <dbReference type="EMBL" id="NZA02285.1"/>
    </source>
</evidence>
<dbReference type="AlphaFoldDB" id="A0A853ITA6"/>
<dbReference type="PANTHER" id="PTHR38781">
    <property type="entry name" value="ANTITOXIN DINJ-RELATED"/>
    <property type="match status" value="1"/>
</dbReference>
<proteinExistence type="inferred from homology"/>
<dbReference type="GO" id="GO:0000987">
    <property type="term" value="F:cis-regulatory region sequence-specific DNA binding"/>
    <property type="evidence" value="ECO:0007669"/>
    <property type="project" value="InterPro"/>
</dbReference>
<dbReference type="EMBL" id="JACCKX010000001">
    <property type="protein sequence ID" value="NZA02285.1"/>
    <property type="molecule type" value="Genomic_DNA"/>
</dbReference>
<dbReference type="InterPro" id="IPR026262">
    <property type="entry name" value="DinJ"/>
</dbReference>
<keyword evidence="2" id="KW-1277">Toxin-antitoxin system</keyword>
<comment type="caution">
    <text evidence="3">The sequence shown here is derived from an EMBL/GenBank/DDBJ whole genome shotgun (WGS) entry which is preliminary data.</text>
</comment>
<dbReference type="PANTHER" id="PTHR38781:SF1">
    <property type="entry name" value="ANTITOXIN DINJ-RELATED"/>
    <property type="match status" value="1"/>
</dbReference>
<reference evidence="3 4" key="1">
    <citation type="submission" date="2020-07" db="EMBL/GenBank/DDBJ databases">
        <authorList>
            <person name="Maaloum M."/>
        </authorList>
    </citation>
    <scope>NUCLEOTIDE SEQUENCE [LARGE SCALE GENOMIC DNA]</scope>
    <source>
        <strain evidence="3 4">GCS-AN-3</strain>
    </source>
</reference>
<dbReference type="Gene3D" id="1.10.1220.10">
    <property type="entry name" value="Met repressor-like"/>
    <property type="match status" value="1"/>
</dbReference>
<gene>
    <name evidence="3" type="ORF">H0I39_11935</name>
</gene>
<keyword evidence="4" id="KW-1185">Reference proteome</keyword>
<sequence>MLHVRVDDTLKTQATEALGAMGLTVSDAVRLLLHRVVAEQALPLELKVPNADTVAAMQEARALRRARFASADALLADLDQDD</sequence>
<dbReference type="GO" id="GO:0015643">
    <property type="term" value="F:toxic substance binding"/>
    <property type="evidence" value="ECO:0007669"/>
    <property type="project" value="InterPro"/>
</dbReference>
<dbReference type="GO" id="GO:0006355">
    <property type="term" value="P:regulation of DNA-templated transcription"/>
    <property type="evidence" value="ECO:0007669"/>
    <property type="project" value="InterPro"/>
</dbReference>
<accession>A0A853ITA6</accession>
<dbReference type="Pfam" id="PF04221">
    <property type="entry name" value="RelB"/>
    <property type="match status" value="1"/>
</dbReference>
<dbReference type="InterPro" id="IPR013321">
    <property type="entry name" value="Arc_rbn_hlx_hlx"/>
</dbReference>
<organism evidence="3 4">
    <name type="scientific">Ottowia beijingensis</name>
    <dbReference type="NCBI Taxonomy" id="1207057"/>
    <lineage>
        <taxon>Bacteria</taxon>
        <taxon>Pseudomonadati</taxon>
        <taxon>Pseudomonadota</taxon>
        <taxon>Betaproteobacteria</taxon>
        <taxon>Burkholderiales</taxon>
        <taxon>Comamonadaceae</taxon>
        <taxon>Ottowia</taxon>
    </lineage>
</organism>
<dbReference type="NCBIfam" id="TIGR02384">
    <property type="entry name" value="RelB_DinJ"/>
    <property type="match status" value="1"/>
</dbReference>
<evidence type="ECO:0000313" key="4">
    <source>
        <dbReference type="Proteomes" id="UP000589716"/>
    </source>
</evidence>
<dbReference type="GO" id="GO:0006351">
    <property type="term" value="P:DNA-templated transcription"/>
    <property type="evidence" value="ECO:0007669"/>
    <property type="project" value="TreeGrafter"/>
</dbReference>
<comment type="similarity">
    <text evidence="1">Belongs to the RelB/DinJ antitoxin family.</text>
</comment>
<dbReference type="PIRSF" id="PIRSF003108">
    <property type="entry name" value="DinJ"/>
    <property type="match status" value="1"/>
</dbReference>
<name>A0A853ITA6_9BURK</name>
<dbReference type="InterPro" id="IPR007337">
    <property type="entry name" value="RelB/DinJ"/>
</dbReference>
<evidence type="ECO:0000256" key="2">
    <source>
        <dbReference type="ARBA" id="ARBA00022649"/>
    </source>
</evidence>
<evidence type="ECO:0000256" key="1">
    <source>
        <dbReference type="ARBA" id="ARBA00010562"/>
    </source>
</evidence>